<dbReference type="STRING" id="1122169.Lsha_0476"/>
<dbReference type="AlphaFoldDB" id="A0A0W0Z860"/>
<comment type="caution">
    <text evidence="1">The sequence shown here is derived from an EMBL/GenBank/DDBJ whole genome shotgun (WGS) entry which is preliminary data.</text>
</comment>
<keyword evidence="2" id="KW-1185">Reference proteome</keyword>
<name>A0A0W0Z860_9GAMM</name>
<evidence type="ECO:0000313" key="1">
    <source>
        <dbReference type="EMBL" id="KTD65107.1"/>
    </source>
</evidence>
<reference evidence="1 2" key="1">
    <citation type="submission" date="2015-11" db="EMBL/GenBank/DDBJ databases">
        <title>Genomic analysis of 38 Legionella species identifies large and diverse effector repertoires.</title>
        <authorList>
            <person name="Burstein D."/>
            <person name="Amaro F."/>
            <person name="Zusman T."/>
            <person name="Lifshitz Z."/>
            <person name="Cohen O."/>
            <person name="Gilbert J.A."/>
            <person name="Pupko T."/>
            <person name="Shuman H.A."/>
            <person name="Segal G."/>
        </authorList>
    </citation>
    <scope>NUCLEOTIDE SEQUENCE [LARGE SCALE GENOMIC DNA]</scope>
    <source>
        <strain evidence="1 2">ATCC 49655</strain>
    </source>
</reference>
<protein>
    <submittedName>
        <fullName evidence="1">Uncharacterized protein</fullName>
    </submittedName>
</protein>
<organism evidence="1 2">
    <name type="scientific">Legionella shakespearei DSM 23087</name>
    <dbReference type="NCBI Taxonomy" id="1122169"/>
    <lineage>
        <taxon>Bacteria</taxon>
        <taxon>Pseudomonadati</taxon>
        <taxon>Pseudomonadota</taxon>
        <taxon>Gammaproteobacteria</taxon>
        <taxon>Legionellales</taxon>
        <taxon>Legionellaceae</taxon>
        <taxon>Legionella</taxon>
    </lineage>
</organism>
<dbReference type="EMBL" id="LNYW01000016">
    <property type="protein sequence ID" value="KTD65107.1"/>
    <property type="molecule type" value="Genomic_DNA"/>
</dbReference>
<dbReference type="PATRIC" id="fig|1122169.6.peg.545"/>
<dbReference type="Proteomes" id="UP000054600">
    <property type="component" value="Unassembled WGS sequence"/>
</dbReference>
<sequence length="188" mass="21927">MKELSLSNNGIEKRPPDELKQLYQAIEDHGGLLYLEHNKEPISINEQLNPLIQSKRAILAQNPTNTFPLLTDEEKKHEFGYLIALERSQRLLWRKNPVMYRKDYKNYDFNLHEQGLDTPDEPSKMVNYCMAYAIKNIAQVNNLDEITRTLFDSDSQDVSVSPRGAYESMQKQHGIFAVYGRHLFFLVH</sequence>
<proteinExistence type="predicted"/>
<dbReference type="RefSeq" id="WP_018578488.1">
    <property type="nucleotide sequence ID" value="NZ_KB892435.1"/>
</dbReference>
<evidence type="ECO:0000313" key="2">
    <source>
        <dbReference type="Proteomes" id="UP000054600"/>
    </source>
</evidence>
<gene>
    <name evidence="1" type="ORF">Lsha_0476</name>
</gene>
<accession>A0A0W0Z860</accession>